<keyword evidence="1" id="KW-0812">Transmembrane</keyword>
<dbReference type="Proteomes" id="UP000035579">
    <property type="component" value="Chromosome"/>
</dbReference>
<reference evidence="3 5" key="2">
    <citation type="submission" date="2018-08" db="EMBL/GenBank/DDBJ databases">
        <title>Genomic Encyclopedia of Archaeal and Bacterial Type Strains, Phase II (KMG-II): from individual species to whole genera.</title>
        <authorList>
            <person name="Goeker M."/>
        </authorList>
    </citation>
    <scope>NUCLEOTIDE SEQUENCE [LARGE SCALE GENOMIC DNA]</scope>
    <source>
        <strain evidence="3 5">DSM 2261</strain>
    </source>
</reference>
<evidence type="ECO:0000313" key="3">
    <source>
        <dbReference type="EMBL" id="REG27082.1"/>
    </source>
</evidence>
<protein>
    <submittedName>
        <fullName evidence="2">Uncharacterized protein</fullName>
    </submittedName>
</protein>
<accession>A0AAC8TJ07</accession>
<keyword evidence="5" id="KW-1185">Reference proteome</keyword>
<organism evidence="2 4">
    <name type="scientific">Archangium gephyra</name>
    <dbReference type="NCBI Taxonomy" id="48"/>
    <lineage>
        <taxon>Bacteria</taxon>
        <taxon>Pseudomonadati</taxon>
        <taxon>Myxococcota</taxon>
        <taxon>Myxococcia</taxon>
        <taxon>Myxococcales</taxon>
        <taxon>Cystobacterineae</taxon>
        <taxon>Archangiaceae</taxon>
        <taxon>Archangium</taxon>
    </lineage>
</organism>
<evidence type="ECO:0000313" key="5">
    <source>
        <dbReference type="Proteomes" id="UP000256345"/>
    </source>
</evidence>
<keyword evidence="1" id="KW-0472">Membrane</keyword>
<reference evidence="2 4" key="1">
    <citation type="submission" date="2015-05" db="EMBL/GenBank/DDBJ databases">
        <title>Genome assembly of Archangium gephyra DSM 2261.</title>
        <authorList>
            <person name="Sharma G."/>
            <person name="Subramanian S."/>
        </authorList>
    </citation>
    <scope>NUCLEOTIDE SEQUENCE [LARGE SCALE GENOMIC DNA]</scope>
    <source>
        <strain evidence="2 4">DSM 2261</strain>
    </source>
</reference>
<dbReference type="EMBL" id="QUMU01000010">
    <property type="protein sequence ID" value="REG27082.1"/>
    <property type="molecule type" value="Genomic_DNA"/>
</dbReference>
<evidence type="ECO:0000313" key="2">
    <source>
        <dbReference type="EMBL" id="AKJ06166.1"/>
    </source>
</evidence>
<keyword evidence="1" id="KW-1133">Transmembrane helix</keyword>
<dbReference type="EMBL" id="CP011509">
    <property type="protein sequence ID" value="AKJ06166.1"/>
    <property type="molecule type" value="Genomic_DNA"/>
</dbReference>
<name>A0AAC8TJ07_9BACT</name>
<proteinExistence type="predicted"/>
<dbReference type="Proteomes" id="UP000256345">
    <property type="component" value="Unassembled WGS sequence"/>
</dbReference>
<feature type="transmembrane region" description="Helical" evidence="1">
    <location>
        <begin position="6"/>
        <end position="25"/>
    </location>
</feature>
<sequence>MHHQTLTLLILTTALVIVFFIIWYVHKVRVAAWAEFANRHGMHADGLELEGTYEGYPMRLETQSRGSGKNQYRVTVLHLSTNGALPPEFSLEPEGLGDKLLKLFGKGDEELGDEQFDKRFDLSNLTASATEVLRHPSVQQHLYEMLSYYRAFHIREGWIQAEQRDIPSTADALEELTGPALMLAHTLEEAAGRTQGRTAG</sequence>
<evidence type="ECO:0000313" key="4">
    <source>
        <dbReference type="Proteomes" id="UP000035579"/>
    </source>
</evidence>
<gene>
    <name evidence="2" type="ORF">AA314_07792</name>
    <name evidence="3" type="ORF">ATI61_11089</name>
</gene>
<dbReference type="KEGG" id="age:AA314_07792"/>
<dbReference type="AlphaFoldDB" id="A0AAC8TJ07"/>
<evidence type="ECO:0000256" key="1">
    <source>
        <dbReference type="SAM" id="Phobius"/>
    </source>
</evidence>
<dbReference type="RefSeq" id="WP_047859525.1">
    <property type="nucleotide sequence ID" value="NZ_CP011509.1"/>
</dbReference>